<dbReference type="Pfam" id="PF00151">
    <property type="entry name" value="Lipase"/>
    <property type="match status" value="1"/>
</dbReference>
<dbReference type="InterPro" id="IPR002331">
    <property type="entry name" value="Lipase_panc"/>
</dbReference>
<reference evidence="7 8" key="1">
    <citation type="submission" date="2020-06" db="EMBL/GenBank/DDBJ databases">
        <authorList>
            <person name="Li R."/>
            <person name="Bekaert M."/>
        </authorList>
    </citation>
    <scope>NUCLEOTIDE SEQUENCE [LARGE SCALE GENOMIC DNA]</scope>
    <source>
        <strain evidence="8">wild</strain>
    </source>
</reference>
<dbReference type="GO" id="GO:0004806">
    <property type="term" value="F:triacylglycerol lipase activity"/>
    <property type="evidence" value="ECO:0007669"/>
    <property type="project" value="UniProtKB-EC"/>
</dbReference>
<keyword evidence="8" id="KW-1185">Reference proteome</keyword>
<dbReference type="CDD" id="cd00707">
    <property type="entry name" value="Pancreat_lipase_like"/>
    <property type="match status" value="1"/>
</dbReference>
<dbReference type="EC" id="3.1.1.3" evidence="7"/>
<gene>
    <name evidence="7" type="ORF">MCOR_12461</name>
</gene>
<dbReference type="Gene3D" id="3.40.50.1820">
    <property type="entry name" value="alpha/beta hydrolase"/>
    <property type="match status" value="2"/>
</dbReference>
<evidence type="ECO:0000256" key="4">
    <source>
        <dbReference type="ARBA" id="ARBA00023157"/>
    </source>
</evidence>
<dbReference type="InterPro" id="IPR029058">
    <property type="entry name" value="AB_hydrolase_fold"/>
</dbReference>
<dbReference type="PANTHER" id="PTHR11610:SF173">
    <property type="entry name" value="LIPASE DOMAIN-CONTAINING PROTEIN-RELATED"/>
    <property type="match status" value="1"/>
</dbReference>
<sequence length="321" mass="35491">MSPKLLQKPGFLKLEKPNNWHFDHQNRARISVLLAENSTSHVCYDHIGCFSNSPPFLNAFGYLPLSPEHINTSFHLYTQANPSKSQLLNPYGGAGSLRSTHFGLSHKTVFIIHGYHGLESNPWIPLMKDPLLKLDVNVIVVIWTRGAYDNYNQAVANTRVVGAVTANLVKLLHSSGGISYNDVHIVGHSLGAHVAGYVGQRVPIGRITGLDPAGPEFNTADQRVRLDPSDATFVDIIHTDGEIAPFYSCGHMRSIYYFIESINTNCHFTSHPCDSEDDFKNSLCTGCGIGCQEMGYHVSRNVRGTFYLKTSPNYPYCAGSH</sequence>
<dbReference type="OrthoDB" id="199913at2759"/>
<keyword evidence="3" id="KW-0964">Secreted</keyword>
<evidence type="ECO:0000313" key="8">
    <source>
        <dbReference type="Proteomes" id="UP000507470"/>
    </source>
</evidence>
<dbReference type="InterPro" id="IPR000734">
    <property type="entry name" value="TAG_lipase"/>
</dbReference>
<dbReference type="InterPro" id="IPR033906">
    <property type="entry name" value="Lipase_N"/>
</dbReference>
<dbReference type="GO" id="GO:0005615">
    <property type="term" value="C:extracellular space"/>
    <property type="evidence" value="ECO:0007669"/>
    <property type="project" value="TreeGrafter"/>
</dbReference>
<dbReference type="InterPro" id="IPR013818">
    <property type="entry name" value="Lipase"/>
</dbReference>
<evidence type="ECO:0000259" key="6">
    <source>
        <dbReference type="Pfam" id="PF00151"/>
    </source>
</evidence>
<dbReference type="SUPFAM" id="SSF53474">
    <property type="entry name" value="alpha/beta-Hydrolases"/>
    <property type="match status" value="1"/>
</dbReference>
<name>A0A6J8AXR3_MYTCO</name>
<dbReference type="PRINTS" id="PR00821">
    <property type="entry name" value="TAGLIPASE"/>
</dbReference>
<evidence type="ECO:0000256" key="2">
    <source>
        <dbReference type="ARBA" id="ARBA00010701"/>
    </source>
</evidence>
<feature type="domain" description="Lipase" evidence="6">
    <location>
        <begin position="41"/>
        <end position="250"/>
    </location>
</feature>
<proteinExistence type="inferred from homology"/>
<evidence type="ECO:0000313" key="7">
    <source>
        <dbReference type="EMBL" id="CAC5375490.1"/>
    </source>
</evidence>
<keyword evidence="7" id="KW-0378">Hydrolase</keyword>
<keyword evidence="4" id="KW-1015">Disulfide bond</keyword>
<comment type="subcellular location">
    <subcellularLocation>
        <location evidence="1">Secreted</location>
    </subcellularLocation>
</comment>
<dbReference type="EMBL" id="CACVKT020002154">
    <property type="protein sequence ID" value="CAC5375490.1"/>
    <property type="molecule type" value="Genomic_DNA"/>
</dbReference>
<protein>
    <submittedName>
        <fullName evidence="7">PNLIPRP1</fullName>
        <ecNumber evidence="7">3.1.1.3</ecNumber>
    </submittedName>
</protein>
<comment type="similarity">
    <text evidence="2 5">Belongs to the AB hydrolase superfamily. Lipase family.</text>
</comment>
<evidence type="ECO:0000256" key="5">
    <source>
        <dbReference type="RuleBase" id="RU004262"/>
    </source>
</evidence>
<dbReference type="AlphaFoldDB" id="A0A6J8AXR3"/>
<evidence type="ECO:0000256" key="1">
    <source>
        <dbReference type="ARBA" id="ARBA00004613"/>
    </source>
</evidence>
<accession>A0A6J8AXR3</accession>
<dbReference type="Proteomes" id="UP000507470">
    <property type="component" value="Unassembled WGS sequence"/>
</dbReference>
<dbReference type="PRINTS" id="PR00823">
    <property type="entry name" value="PANCLIPASE"/>
</dbReference>
<organism evidence="7 8">
    <name type="scientific">Mytilus coruscus</name>
    <name type="common">Sea mussel</name>
    <dbReference type="NCBI Taxonomy" id="42192"/>
    <lineage>
        <taxon>Eukaryota</taxon>
        <taxon>Metazoa</taxon>
        <taxon>Spiralia</taxon>
        <taxon>Lophotrochozoa</taxon>
        <taxon>Mollusca</taxon>
        <taxon>Bivalvia</taxon>
        <taxon>Autobranchia</taxon>
        <taxon>Pteriomorphia</taxon>
        <taxon>Mytilida</taxon>
        <taxon>Mytiloidea</taxon>
        <taxon>Mytilidae</taxon>
        <taxon>Mytilinae</taxon>
        <taxon>Mytilus</taxon>
    </lineage>
</organism>
<dbReference type="GO" id="GO:0016042">
    <property type="term" value="P:lipid catabolic process"/>
    <property type="evidence" value="ECO:0007669"/>
    <property type="project" value="TreeGrafter"/>
</dbReference>
<dbReference type="PANTHER" id="PTHR11610">
    <property type="entry name" value="LIPASE"/>
    <property type="match status" value="1"/>
</dbReference>
<evidence type="ECO:0000256" key="3">
    <source>
        <dbReference type="ARBA" id="ARBA00022525"/>
    </source>
</evidence>